<keyword evidence="2" id="KW-1185">Reference proteome</keyword>
<reference evidence="1 2" key="1">
    <citation type="submission" date="2020-02" db="EMBL/GenBank/DDBJ databases">
        <authorList>
            <person name="Ferguson B K."/>
        </authorList>
    </citation>
    <scope>NUCLEOTIDE SEQUENCE [LARGE SCALE GENOMIC DNA]</scope>
</reference>
<evidence type="ECO:0000313" key="1">
    <source>
        <dbReference type="EMBL" id="CAB0010841.1"/>
    </source>
</evidence>
<accession>A0A6H5HBW2</accession>
<feature type="non-terminal residue" evidence="1">
    <location>
        <position position="58"/>
    </location>
</feature>
<gene>
    <name evidence="1" type="ORF">NTEN_LOCUS15836</name>
</gene>
<dbReference type="EMBL" id="CADCXU010023340">
    <property type="protein sequence ID" value="CAB0010841.1"/>
    <property type="molecule type" value="Genomic_DNA"/>
</dbReference>
<evidence type="ECO:0000313" key="2">
    <source>
        <dbReference type="Proteomes" id="UP000479000"/>
    </source>
</evidence>
<dbReference type="Proteomes" id="UP000479000">
    <property type="component" value="Unassembled WGS sequence"/>
</dbReference>
<name>A0A6H5HBW2_9HEMI</name>
<proteinExistence type="predicted"/>
<sequence>MFDWFIRIAPPNYPLQIRLRWINPELTIHFCYVRCDAKFWEPEGDQYVEDVRLKCCTR</sequence>
<protein>
    <submittedName>
        <fullName evidence="1">Uncharacterized protein</fullName>
    </submittedName>
</protein>
<organism evidence="1 2">
    <name type="scientific">Nesidiocoris tenuis</name>
    <dbReference type="NCBI Taxonomy" id="355587"/>
    <lineage>
        <taxon>Eukaryota</taxon>
        <taxon>Metazoa</taxon>
        <taxon>Ecdysozoa</taxon>
        <taxon>Arthropoda</taxon>
        <taxon>Hexapoda</taxon>
        <taxon>Insecta</taxon>
        <taxon>Pterygota</taxon>
        <taxon>Neoptera</taxon>
        <taxon>Paraneoptera</taxon>
        <taxon>Hemiptera</taxon>
        <taxon>Heteroptera</taxon>
        <taxon>Panheteroptera</taxon>
        <taxon>Cimicomorpha</taxon>
        <taxon>Miridae</taxon>
        <taxon>Dicyphina</taxon>
        <taxon>Nesidiocoris</taxon>
    </lineage>
</organism>
<dbReference type="AlphaFoldDB" id="A0A6H5HBW2"/>